<dbReference type="Gene3D" id="3.80.10.10">
    <property type="entry name" value="Ribonuclease Inhibitor"/>
    <property type="match status" value="1"/>
</dbReference>
<dbReference type="SUPFAM" id="SSF52058">
    <property type="entry name" value="L domain-like"/>
    <property type="match status" value="1"/>
</dbReference>
<dbReference type="PROSITE" id="PS51450">
    <property type="entry name" value="LRR"/>
    <property type="match status" value="1"/>
</dbReference>
<name>A0A8S2KDI4_9BILA</name>
<evidence type="ECO:0000313" key="2">
    <source>
        <dbReference type="Proteomes" id="UP000681967"/>
    </source>
</evidence>
<protein>
    <submittedName>
        <fullName evidence="1">Uncharacterized protein</fullName>
    </submittedName>
</protein>
<evidence type="ECO:0000313" key="1">
    <source>
        <dbReference type="EMBL" id="CAF3848905.1"/>
    </source>
</evidence>
<organism evidence="1 2">
    <name type="scientific">Rotaria magnacalcarata</name>
    <dbReference type="NCBI Taxonomy" id="392030"/>
    <lineage>
        <taxon>Eukaryota</taxon>
        <taxon>Metazoa</taxon>
        <taxon>Spiralia</taxon>
        <taxon>Gnathifera</taxon>
        <taxon>Rotifera</taxon>
        <taxon>Eurotatoria</taxon>
        <taxon>Bdelloidea</taxon>
        <taxon>Philodinida</taxon>
        <taxon>Philodinidae</taxon>
        <taxon>Rotaria</taxon>
    </lineage>
</organism>
<reference evidence="1" key="1">
    <citation type="submission" date="2021-02" db="EMBL/GenBank/DDBJ databases">
        <authorList>
            <person name="Nowell W R."/>
        </authorList>
    </citation>
    <scope>NUCLEOTIDE SEQUENCE</scope>
</reference>
<dbReference type="Proteomes" id="UP000681967">
    <property type="component" value="Unassembled WGS sequence"/>
</dbReference>
<dbReference type="InterPro" id="IPR001611">
    <property type="entry name" value="Leu-rich_rpt"/>
</dbReference>
<dbReference type="AlphaFoldDB" id="A0A8S2KDI4"/>
<dbReference type="EMBL" id="CAJOBH010001336">
    <property type="protein sequence ID" value="CAF3848905.1"/>
    <property type="molecule type" value="Genomic_DNA"/>
</dbReference>
<dbReference type="InterPro" id="IPR032675">
    <property type="entry name" value="LRR_dom_sf"/>
</dbReference>
<comment type="caution">
    <text evidence="1">The sequence shown here is derived from an EMBL/GenBank/DDBJ whole genome shotgun (WGS) entry which is preliminary data.</text>
</comment>
<gene>
    <name evidence="1" type="ORF">BYL167_LOCUS5744</name>
</gene>
<proteinExistence type="predicted"/>
<sequence length="194" mass="22469">MTTRHHLNTDHWSKMRMNVIQNAINTEQRGRVLSWEKHKQTAAQHELEAAIRGTRSLPKNNVGPVHNFQDVLKHELDTYVPGSAYFRRQSGQSVDRINAKKNTMKNTIQVDELNLNDNRIAKISEQIRLCPRLKTLRIDRNNLALDAIPAGLLTDSNLSLLSFEGNRFDEKAFQGKEGYEQYMQRFTASRRKLE</sequence>
<accession>A0A8S2KDI4</accession>